<organism evidence="2 3">
    <name type="scientific">Halosimplex carlsbadense 2-9-1</name>
    <dbReference type="NCBI Taxonomy" id="797114"/>
    <lineage>
        <taxon>Archaea</taxon>
        <taxon>Methanobacteriati</taxon>
        <taxon>Methanobacteriota</taxon>
        <taxon>Stenosarchaea group</taxon>
        <taxon>Halobacteria</taxon>
        <taxon>Halobacteriales</taxon>
        <taxon>Haloarculaceae</taxon>
        <taxon>Halosimplex</taxon>
    </lineage>
</organism>
<dbReference type="STRING" id="797114.C475_16426"/>
<dbReference type="EMBL" id="AOIU01000035">
    <property type="protein sequence ID" value="ELZ22705.1"/>
    <property type="molecule type" value="Genomic_DNA"/>
</dbReference>
<evidence type="ECO:0000313" key="2">
    <source>
        <dbReference type="EMBL" id="ELZ22705.1"/>
    </source>
</evidence>
<sequence>MIGTVLLVAIAVLLASVAAYVAFGATEEREPAPEVTLELEPGPVPGAYELSVTNGERLDGERVELRGAADENALRNRDLLAGDSAAVFPVRERLQLVWFGEHDSSYVLREFEVDPEVPSADETCPWLAGKTSVSIDFVLYCDVSITDSVDIESGGTVVGRIESQSDSVDIDTGLTVYGPVTAGDDVAIDGSEVAGDVRGPDVDIDTTTVYGSVKSANEVDLDGATVTGHVYAPSVSCTDNPTIDGQSCSSYAPKDPDDY</sequence>
<proteinExistence type="predicted"/>
<feature type="domain" description="Archaeal Type IV pilin N-terminal" evidence="1">
    <location>
        <begin position="2"/>
        <end position="62"/>
    </location>
</feature>
<protein>
    <recommendedName>
        <fullName evidence="1">Archaeal Type IV pilin N-terminal domain-containing protein</fullName>
    </recommendedName>
</protein>
<gene>
    <name evidence="2" type="ORF">C475_16426</name>
</gene>
<dbReference type="Proteomes" id="UP000011626">
    <property type="component" value="Unassembled WGS sequence"/>
</dbReference>
<accession>M0CHD4</accession>
<name>M0CHD4_9EURY</name>
<reference evidence="2 3" key="1">
    <citation type="journal article" date="2014" name="PLoS Genet.">
        <title>Phylogenetically driven sequencing of extremely halophilic archaea reveals strategies for static and dynamic osmo-response.</title>
        <authorList>
            <person name="Becker E.A."/>
            <person name="Seitzer P.M."/>
            <person name="Tritt A."/>
            <person name="Larsen D."/>
            <person name="Krusor M."/>
            <person name="Yao A.I."/>
            <person name="Wu D."/>
            <person name="Madern D."/>
            <person name="Eisen J.A."/>
            <person name="Darling A.E."/>
            <person name="Facciotti M.T."/>
        </authorList>
    </citation>
    <scope>NUCLEOTIDE SEQUENCE [LARGE SCALE GENOMIC DNA]</scope>
    <source>
        <strain evidence="2 3">2-9-1</strain>
    </source>
</reference>
<keyword evidence="3" id="KW-1185">Reference proteome</keyword>
<evidence type="ECO:0000313" key="3">
    <source>
        <dbReference type="Proteomes" id="UP000011626"/>
    </source>
</evidence>
<dbReference type="AlphaFoldDB" id="M0CHD4"/>
<dbReference type="eggNOG" id="arCOG02416">
    <property type="taxonomic scope" value="Archaea"/>
</dbReference>
<dbReference type="Pfam" id="PF07790">
    <property type="entry name" value="Pilin_N"/>
    <property type="match status" value="1"/>
</dbReference>
<comment type="caution">
    <text evidence="2">The sequence shown here is derived from an EMBL/GenBank/DDBJ whole genome shotgun (WGS) entry which is preliminary data.</text>
</comment>
<dbReference type="InterPro" id="IPR012859">
    <property type="entry name" value="Pilin_N_archaeal"/>
</dbReference>
<evidence type="ECO:0000259" key="1">
    <source>
        <dbReference type="Pfam" id="PF07790"/>
    </source>
</evidence>